<dbReference type="RefSeq" id="WP_196200766.1">
    <property type="nucleotide sequence ID" value="NZ_JADPUN010000104.1"/>
</dbReference>
<evidence type="ECO:0000256" key="1">
    <source>
        <dbReference type="SAM" id="MobiDB-lite"/>
    </source>
</evidence>
<dbReference type="EMBL" id="JADPUN010000104">
    <property type="protein sequence ID" value="MBF9129125.1"/>
    <property type="molecule type" value="Genomic_DNA"/>
</dbReference>
<sequence>MSWPAADEVPEPEPEPESESDVLAPVRIRPYLRAVLPEAEPEPEAEADTGEIPVPDPVPTGLRPFVLTAGRVSGTDPAIGLETQVTARYEDSSWTSQPVTRLATELQDIVALCVEPMSVAEISARLRMHLGVTKILVGDLRAAGHLDVHVCDVEDAHDPDLIMRVIDGLRAIS</sequence>
<dbReference type="Proteomes" id="UP000638560">
    <property type="component" value="Unassembled WGS sequence"/>
</dbReference>
<feature type="compositionally biased region" description="Acidic residues" evidence="1">
    <location>
        <begin position="39"/>
        <end position="49"/>
    </location>
</feature>
<keyword evidence="3" id="KW-1185">Reference proteome</keyword>
<feature type="compositionally biased region" description="Acidic residues" evidence="1">
    <location>
        <begin position="8"/>
        <end position="20"/>
    </location>
</feature>
<feature type="region of interest" description="Disordered" evidence="1">
    <location>
        <begin position="1"/>
        <end position="59"/>
    </location>
</feature>
<name>A0ABS0GSE9_9ACTN</name>
<reference evidence="2 3" key="1">
    <citation type="submission" date="2020-11" db="EMBL/GenBank/DDBJ databases">
        <title>A novel isolate from a Black sea contaminated sediment with potential to produce alkanes: Plantactinospora alkalitolerans sp. nov.</title>
        <authorList>
            <person name="Carro L."/>
            <person name="Veyisoglu A."/>
            <person name="Guven K."/>
            <person name="Schumann P."/>
            <person name="Klenk H.-P."/>
            <person name="Sahin N."/>
        </authorList>
    </citation>
    <scope>NUCLEOTIDE SEQUENCE [LARGE SCALE GENOMIC DNA]</scope>
    <source>
        <strain evidence="2 3">S1510</strain>
    </source>
</reference>
<dbReference type="InterPro" id="IPR007995">
    <property type="entry name" value="DUF742"/>
</dbReference>
<dbReference type="PANTHER" id="PTHR36221:SF1">
    <property type="entry name" value="DUF742 DOMAIN-CONTAINING PROTEIN"/>
    <property type="match status" value="1"/>
</dbReference>
<evidence type="ECO:0000313" key="3">
    <source>
        <dbReference type="Proteomes" id="UP000638560"/>
    </source>
</evidence>
<dbReference type="PANTHER" id="PTHR36221">
    <property type="entry name" value="DUF742 DOMAIN-CONTAINING PROTEIN"/>
    <property type="match status" value="1"/>
</dbReference>
<organism evidence="2 3">
    <name type="scientific">Plantactinospora alkalitolerans</name>
    <dbReference type="NCBI Taxonomy" id="2789879"/>
    <lineage>
        <taxon>Bacteria</taxon>
        <taxon>Bacillati</taxon>
        <taxon>Actinomycetota</taxon>
        <taxon>Actinomycetes</taxon>
        <taxon>Micromonosporales</taxon>
        <taxon>Micromonosporaceae</taxon>
        <taxon>Plantactinospora</taxon>
    </lineage>
</organism>
<accession>A0ABS0GSE9</accession>
<protein>
    <submittedName>
        <fullName evidence="2">DUF742 domain-containing protein</fullName>
    </submittedName>
</protein>
<comment type="caution">
    <text evidence="2">The sequence shown here is derived from an EMBL/GenBank/DDBJ whole genome shotgun (WGS) entry which is preliminary data.</text>
</comment>
<gene>
    <name evidence="2" type="ORF">I0C86_09035</name>
</gene>
<dbReference type="Pfam" id="PF05331">
    <property type="entry name" value="DUF742"/>
    <property type="match status" value="1"/>
</dbReference>
<proteinExistence type="predicted"/>
<evidence type="ECO:0000313" key="2">
    <source>
        <dbReference type="EMBL" id="MBF9129125.1"/>
    </source>
</evidence>